<keyword evidence="1" id="KW-0812">Transmembrane</keyword>
<evidence type="ECO:0008006" key="4">
    <source>
        <dbReference type="Google" id="ProtNLM"/>
    </source>
</evidence>
<feature type="transmembrane region" description="Helical" evidence="1">
    <location>
        <begin position="114"/>
        <end position="134"/>
    </location>
</feature>
<feature type="transmembrane region" description="Helical" evidence="1">
    <location>
        <begin position="140"/>
        <end position="160"/>
    </location>
</feature>
<evidence type="ECO:0000313" key="2">
    <source>
        <dbReference type="EMBL" id="AUB55201.1"/>
    </source>
</evidence>
<dbReference type="EMBL" id="CP017766">
    <property type="protein sequence ID" value="AUB55201.1"/>
    <property type="molecule type" value="Genomic_DNA"/>
</dbReference>
<protein>
    <recommendedName>
        <fullName evidence="4">DUF63 family protein</fullName>
    </recommendedName>
</protein>
<keyword evidence="1" id="KW-1133">Transmembrane helix</keyword>
<reference evidence="2 3" key="1">
    <citation type="submission" date="2016-10" db="EMBL/GenBank/DDBJ databases">
        <title>Comparative genomics between deep and shallow subseafloor isolates.</title>
        <authorList>
            <person name="Ishii S."/>
            <person name="Miller J.R."/>
            <person name="Sutton G."/>
            <person name="Suzuki S."/>
            <person name="Methe B."/>
            <person name="Inagaki F."/>
            <person name="Imachi H."/>
        </authorList>
    </citation>
    <scope>NUCLEOTIDE SEQUENCE [LARGE SCALE GENOMIC DNA]</scope>
    <source>
        <strain evidence="2 3">MO-MB1</strain>
    </source>
</reference>
<accession>A0A2H4VAU0</accession>
<proteinExistence type="predicted"/>
<dbReference type="GeneID" id="35120665"/>
<gene>
    <name evidence="2" type="ORF">BK007_03680</name>
</gene>
<feature type="transmembrane region" description="Helical" evidence="1">
    <location>
        <begin position="78"/>
        <end position="102"/>
    </location>
</feature>
<dbReference type="RefSeq" id="WP_100905180.1">
    <property type="nucleotide sequence ID" value="NZ_CP017766.1"/>
</dbReference>
<dbReference type="Pfam" id="PF01889">
    <property type="entry name" value="DUF63"/>
    <property type="match status" value="1"/>
</dbReference>
<sequence length="264" mass="29821">MVLDQITQYIQENFIYLHPGYTTLNTIVFGIILGMVILLIIRMFRWIDKDPKDLFISIIPFIFFGSSARALVDNGIYPLTYLLVTPGIYLLTGISAILTLLGSVLIERKTDRDYRYIIFMVGVVMCLPNLYYIQHLDLGVVFQVMGSWALLSVPFILLGFKWSLLKDKFNLSVLLAHLLDASSTFIAVDYYGYGEQHVLPNALTQMADSAIVMFPLKIAVILPSLYVIDTYVEDKTIRNMLKLAIFILGLAPGLRNFLSLAMGT</sequence>
<feature type="transmembrane region" description="Helical" evidence="1">
    <location>
        <begin position="240"/>
        <end position="258"/>
    </location>
</feature>
<dbReference type="AlphaFoldDB" id="A0A2H4VAU0"/>
<dbReference type="OrthoDB" id="84937at2157"/>
<feature type="transmembrane region" description="Helical" evidence="1">
    <location>
        <begin position="53"/>
        <end position="72"/>
    </location>
</feature>
<organism evidence="2 3">
    <name type="scientific">Methanobacterium subterraneum</name>
    <dbReference type="NCBI Taxonomy" id="59277"/>
    <lineage>
        <taxon>Archaea</taxon>
        <taxon>Methanobacteriati</taxon>
        <taxon>Methanobacteriota</taxon>
        <taxon>Methanomada group</taxon>
        <taxon>Methanobacteria</taxon>
        <taxon>Methanobacteriales</taxon>
        <taxon>Methanobacteriaceae</taxon>
        <taxon>Methanobacterium</taxon>
    </lineage>
</organism>
<dbReference type="PANTHER" id="PTHR40700:SF1">
    <property type="entry name" value="DUF63 DOMAIN-CONTAINING PROTEIN"/>
    <property type="match status" value="1"/>
</dbReference>
<feature type="transmembrane region" description="Helical" evidence="1">
    <location>
        <begin position="172"/>
        <end position="191"/>
    </location>
</feature>
<evidence type="ECO:0000256" key="1">
    <source>
        <dbReference type="SAM" id="Phobius"/>
    </source>
</evidence>
<dbReference type="InterPro" id="IPR002749">
    <property type="entry name" value="DUF63"/>
</dbReference>
<keyword evidence="1" id="KW-0472">Membrane</keyword>
<feature type="transmembrane region" description="Helical" evidence="1">
    <location>
        <begin position="20"/>
        <end position="41"/>
    </location>
</feature>
<evidence type="ECO:0000313" key="3">
    <source>
        <dbReference type="Proteomes" id="UP000232806"/>
    </source>
</evidence>
<dbReference type="Proteomes" id="UP000232806">
    <property type="component" value="Chromosome"/>
</dbReference>
<name>A0A2H4VAU0_9EURY</name>
<dbReference type="PANTHER" id="PTHR40700">
    <property type="entry name" value="HYPOTHETICAL MEMBRANE PROTEIN, CONSERVED, DUF63 FAMILY"/>
    <property type="match status" value="1"/>
</dbReference>
<feature type="transmembrane region" description="Helical" evidence="1">
    <location>
        <begin position="211"/>
        <end position="228"/>
    </location>
</feature>